<feature type="transmembrane region" description="Helical" evidence="5">
    <location>
        <begin position="143"/>
        <end position="165"/>
    </location>
</feature>
<comment type="caution">
    <text evidence="6">The sequence shown here is derived from an EMBL/GenBank/DDBJ whole genome shotgun (WGS) entry which is preliminary data.</text>
</comment>
<dbReference type="RefSeq" id="WP_121643866.1">
    <property type="nucleotide sequence ID" value="NZ_RCWN01000001.1"/>
</dbReference>
<dbReference type="AlphaFoldDB" id="A0A3L7J838"/>
<feature type="transmembrane region" description="Helical" evidence="5">
    <location>
        <begin position="72"/>
        <end position="98"/>
    </location>
</feature>
<gene>
    <name evidence="6" type="ORF">D8780_00450</name>
</gene>
<keyword evidence="4 5" id="KW-0472">Membrane</keyword>
<evidence type="ECO:0000256" key="4">
    <source>
        <dbReference type="ARBA" id="ARBA00023136"/>
    </source>
</evidence>
<keyword evidence="3 5" id="KW-1133">Transmembrane helix</keyword>
<feature type="transmembrane region" description="Helical" evidence="5">
    <location>
        <begin position="193"/>
        <end position="222"/>
    </location>
</feature>
<protein>
    <submittedName>
        <fullName evidence="6">Sulfate transporter family protein</fullName>
    </submittedName>
</protein>
<dbReference type="EMBL" id="RCWN01000001">
    <property type="protein sequence ID" value="RLQ86897.1"/>
    <property type="molecule type" value="Genomic_DNA"/>
</dbReference>
<evidence type="ECO:0000256" key="2">
    <source>
        <dbReference type="ARBA" id="ARBA00022692"/>
    </source>
</evidence>
<dbReference type="Proteomes" id="UP000281094">
    <property type="component" value="Unassembled WGS sequence"/>
</dbReference>
<keyword evidence="7" id="KW-1185">Reference proteome</keyword>
<dbReference type="Pfam" id="PF07264">
    <property type="entry name" value="EI24"/>
    <property type="match status" value="1"/>
</dbReference>
<reference evidence="6 7" key="1">
    <citation type="submission" date="2018-10" db="EMBL/GenBank/DDBJ databases">
        <title>Notoacmeibacter sp. M2BS9Y-3-1, whole genome shotgun sequence.</title>
        <authorList>
            <person name="Tuo L."/>
        </authorList>
    </citation>
    <scope>NUCLEOTIDE SEQUENCE [LARGE SCALE GENOMIC DNA]</scope>
    <source>
        <strain evidence="6 7">M2BS9Y-3-1</strain>
    </source>
</reference>
<feature type="transmembrane region" description="Helical" evidence="5">
    <location>
        <begin position="119"/>
        <end position="137"/>
    </location>
</feature>
<organism evidence="6 7">
    <name type="scientific">Notoacmeibacter ruber</name>
    <dbReference type="NCBI Taxonomy" id="2670375"/>
    <lineage>
        <taxon>Bacteria</taxon>
        <taxon>Pseudomonadati</taxon>
        <taxon>Pseudomonadota</taxon>
        <taxon>Alphaproteobacteria</taxon>
        <taxon>Hyphomicrobiales</taxon>
        <taxon>Notoacmeibacteraceae</taxon>
        <taxon>Notoacmeibacter</taxon>
    </lineage>
</organism>
<evidence type="ECO:0000256" key="3">
    <source>
        <dbReference type="ARBA" id="ARBA00022989"/>
    </source>
</evidence>
<accession>A0A3L7J838</accession>
<evidence type="ECO:0000256" key="1">
    <source>
        <dbReference type="ARBA" id="ARBA00004141"/>
    </source>
</evidence>
<keyword evidence="2 5" id="KW-0812">Transmembrane</keyword>
<evidence type="ECO:0000313" key="7">
    <source>
        <dbReference type="Proteomes" id="UP000281094"/>
    </source>
</evidence>
<evidence type="ECO:0000256" key="5">
    <source>
        <dbReference type="SAM" id="Phobius"/>
    </source>
</evidence>
<feature type="transmembrane region" description="Helical" evidence="5">
    <location>
        <begin position="21"/>
        <end position="40"/>
    </location>
</feature>
<comment type="subcellular location">
    <subcellularLocation>
        <location evidence="1">Membrane</location>
        <topology evidence="1">Multi-pass membrane protein</topology>
    </subcellularLocation>
</comment>
<sequence length="248" mass="27318">MIFSAASAAFIRLFSPEFRGVFFKSIGLTLLALVLVWFGLRELFEWAALPWVDALWDGETQWEGWLQVTASILAAIVFAIVLGLLIAPVSAIVVSLFLDDAAEVIEKEDYPSLQVGRSVPLIAGLWLSAKFLGVVILGNLLALILLLVPFVNLFAFFVVNAYLLSREFFEFAALRYRTEAEAKAFRKRHAMTVFLAGVPIAALLSVPLLNLLTPLFAAALMVHLHMKLSKRDSQFALAPADTPRSIPA</sequence>
<proteinExistence type="predicted"/>
<name>A0A3L7J838_9HYPH</name>
<dbReference type="NCBIfam" id="NF009407">
    <property type="entry name" value="PRK12768.1"/>
    <property type="match status" value="1"/>
</dbReference>
<evidence type="ECO:0000313" key="6">
    <source>
        <dbReference type="EMBL" id="RLQ86897.1"/>
    </source>
</evidence>
<dbReference type="InterPro" id="IPR059112">
    <property type="entry name" value="CysZ/EI24"/>
</dbReference>